<organism evidence="2">
    <name type="scientific">Hexamita inflata</name>
    <dbReference type="NCBI Taxonomy" id="28002"/>
    <lineage>
        <taxon>Eukaryota</taxon>
        <taxon>Metamonada</taxon>
        <taxon>Diplomonadida</taxon>
        <taxon>Hexamitidae</taxon>
        <taxon>Hexamitinae</taxon>
        <taxon>Hexamita</taxon>
    </lineage>
</organism>
<keyword evidence="4" id="KW-1185">Reference proteome</keyword>
<name>A0AA86NYZ9_9EUKA</name>
<dbReference type="EMBL" id="CAXDID020000250">
    <property type="protein sequence ID" value="CAL6064368.1"/>
    <property type="molecule type" value="Genomic_DNA"/>
</dbReference>
<comment type="caution">
    <text evidence="2">The sequence shown here is derived from an EMBL/GenBank/DDBJ whole genome shotgun (WGS) entry which is preliminary data.</text>
</comment>
<feature type="region of interest" description="Disordered" evidence="1">
    <location>
        <begin position="91"/>
        <end position="139"/>
    </location>
</feature>
<protein>
    <submittedName>
        <fullName evidence="3">Hypothetical_protein</fullName>
    </submittedName>
</protein>
<dbReference type="Proteomes" id="UP001642409">
    <property type="component" value="Unassembled WGS sequence"/>
</dbReference>
<dbReference type="AlphaFoldDB" id="A0AA86NYZ9"/>
<gene>
    <name evidence="2" type="ORF">HINF_LOCUS16264</name>
    <name evidence="3" type="ORF">HINF_LOCUS51320</name>
</gene>
<feature type="compositionally biased region" description="Polar residues" evidence="1">
    <location>
        <begin position="91"/>
        <end position="107"/>
    </location>
</feature>
<sequence length="139" mass="16108">MDRLYNNKNYKFQLCPTKQLQQKSENVQIAQRKATPQNHKQFPGLNLDQIRNNANTIAGKQIISNVTEKLADHHRLKRLLMFSKSIVASGDHSQMSLKTTRKQNASTKMLIPYSQMSQKQQSTLVKQQKNQQNTQRNTK</sequence>
<dbReference type="EMBL" id="CATOUU010000409">
    <property type="protein sequence ID" value="CAI9928619.1"/>
    <property type="molecule type" value="Genomic_DNA"/>
</dbReference>
<proteinExistence type="predicted"/>
<reference evidence="3 4" key="2">
    <citation type="submission" date="2024-07" db="EMBL/GenBank/DDBJ databases">
        <authorList>
            <person name="Akdeniz Z."/>
        </authorList>
    </citation>
    <scope>NUCLEOTIDE SEQUENCE [LARGE SCALE GENOMIC DNA]</scope>
</reference>
<evidence type="ECO:0000256" key="1">
    <source>
        <dbReference type="SAM" id="MobiDB-lite"/>
    </source>
</evidence>
<evidence type="ECO:0000313" key="3">
    <source>
        <dbReference type="EMBL" id="CAL6064368.1"/>
    </source>
</evidence>
<reference evidence="2" key="1">
    <citation type="submission" date="2023-06" db="EMBL/GenBank/DDBJ databases">
        <authorList>
            <person name="Kurt Z."/>
        </authorList>
    </citation>
    <scope>NUCLEOTIDE SEQUENCE</scope>
</reference>
<feature type="compositionally biased region" description="Low complexity" evidence="1">
    <location>
        <begin position="126"/>
        <end position="139"/>
    </location>
</feature>
<evidence type="ECO:0000313" key="2">
    <source>
        <dbReference type="EMBL" id="CAI9928619.1"/>
    </source>
</evidence>
<feature type="compositionally biased region" description="Polar residues" evidence="1">
    <location>
        <begin position="114"/>
        <end position="125"/>
    </location>
</feature>
<accession>A0AA86NYZ9</accession>
<evidence type="ECO:0000313" key="4">
    <source>
        <dbReference type="Proteomes" id="UP001642409"/>
    </source>
</evidence>